<evidence type="ECO:0000313" key="1">
    <source>
        <dbReference type="EMBL" id="NHN33052.1"/>
    </source>
</evidence>
<evidence type="ECO:0000313" key="2">
    <source>
        <dbReference type="Proteomes" id="UP001165962"/>
    </source>
</evidence>
<name>A0ABX0J9C3_9BACL</name>
<comment type="caution">
    <text evidence="1">The sequence shown here is derived from an EMBL/GenBank/DDBJ whole genome shotgun (WGS) entry which is preliminary data.</text>
</comment>
<accession>A0ABX0J9C3</accession>
<dbReference type="RefSeq" id="WP_166153347.1">
    <property type="nucleotide sequence ID" value="NZ_JAAOIW010000010.1"/>
</dbReference>
<protein>
    <submittedName>
        <fullName evidence="1">Uncharacterized protein</fullName>
    </submittedName>
</protein>
<dbReference type="EMBL" id="JAAOIW010000010">
    <property type="protein sequence ID" value="NHN33052.1"/>
    <property type="molecule type" value="Genomic_DNA"/>
</dbReference>
<proteinExistence type="predicted"/>
<gene>
    <name evidence="1" type="ORF">G9U52_24860</name>
</gene>
<organism evidence="1 2">
    <name type="scientific">Paenibacillus agricola</name>
    <dbReference type="NCBI Taxonomy" id="2716264"/>
    <lineage>
        <taxon>Bacteria</taxon>
        <taxon>Bacillati</taxon>
        <taxon>Bacillota</taxon>
        <taxon>Bacilli</taxon>
        <taxon>Bacillales</taxon>
        <taxon>Paenibacillaceae</taxon>
        <taxon>Paenibacillus</taxon>
    </lineage>
</organism>
<sequence length="126" mass="14342">MEKPTAVPADLLELIAENMIDVFDFNQTNKLSEILDSYANKTSSDVYTIQNPQKRQARGVILDLDYFFELIFIKRLAEQAENFQVDTAALDSFKQKATSKLDEAAEQLSQNDDDFADIMKIAEIEL</sequence>
<dbReference type="Proteomes" id="UP001165962">
    <property type="component" value="Unassembled WGS sequence"/>
</dbReference>
<reference evidence="1" key="1">
    <citation type="submission" date="2020-03" db="EMBL/GenBank/DDBJ databases">
        <title>Draft sequencing of Paenibacilllus sp. S3N08.</title>
        <authorList>
            <person name="Kim D.-U."/>
        </authorList>
    </citation>
    <scope>NUCLEOTIDE SEQUENCE</scope>
    <source>
        <strain evidence="1">S3N08</strain>
    </source>
</reference>
<keyword evidence="2" id="KW-1185">Reference proteome</keyword>